<evidence type="ECO:0000313" key="3">
    <source>
        <dbReference type="EMBL" id="MAA13830.1"/>
    </source>
</evidence>
<accession>A0A224YJ49</accession>
<feature type="region of interest" description="Disordered" evidence="2">
    <location>
        <begin position="568"/>
        <end position="595"/>
    </location>
</feature>
<feature type="coiled-coil region" evidence="1">
    <location>
        <begin position="144"/>
        <end position="178"/>
    </location>
</feature>
<proteinExistence type="predicted"/>
<evidence type="ECO:0000256" key="1">
    <source>
        <dbReference type="SAM" id="Coils"/>
    </source>
</evidence>
<evidence type="ECO:0000256" key="2">
    <source>
        <dbReference type="SAM" id="MobiDB-lite"/>
    </source>
</evidence>
<organism evidence="3">
    <name type="scientific">Rhipicephalus zambeziensis</name>
    <dbReference type="NCBI Taxonomy" id="60191"/>
    <lineage>
        <taxon>Eukaryota</taxon>
        <taxon>Metazoa</taxon>
        <taxon>Ecdysozoa</taxon>
        <taxon>Arthropoda</taxon>
        <taxon>Chelicerata</taxon>
        <taxon>Arachnida</taxon>
        <taxon>Acari</taxon>
        <taxon>Parasitiformes</taxon>
        <taxon>Ixodida</taxon>
        <taxon>Ixodoidea</taxon>
        <taxon>Ixodidae</taxon>
        <taxon>Rhipicephalinae</taxon>
        <taxon>Rhipicephalus</taxon>
        <taxon>Rhipicephalus</taxon>
    </lineage>
</organism>
<dbReference type="AlphaFoldDB" id="A0A224YJ49"/>
<protein>
    <submittedName>
        <fullName evidence="3">Uncharacterized protein</fullName>
    </submittedName>
</protein>
<keyword evidence="1" id="KW-0175">Coiled coil</keyword>
<reference evidence="3" key="1">
    <citation type="journal article" date="2017" name="Parasit. Vectors">
        <title>Sialotranscriptomics of Rhipicephalus zambeziensis reveals intricate expression profiles of secretory proteins and suggests tight temporal transcriptional regulation during blood-feeding.</title>
        <authorList>
            <person name="de Castro M.H."/>
            <person name="de Klerk D."/>
            <person name="Pienaar R."/>
            <person name="Rees D.J.G."/>
            <person name="Mans B.J."/>
        </authorList>
    </citation>
    <scope>NUCLEOTIDE SEQUENCE</scope>
    <source>
        <tissue evidence="3">Salivary glands</tissue>
    </source>
</reference>
<name>A0A224YJ49_9ACAR</name>
<sequence length="701" mass="78208">METATAETGGEETVRSQQADGFALSDIGAYFSAPAKRHFAIWEELELELHVSGPYVPGSCFIEVCSAESKQGTLISFDKWVQQTVPDTFNIYISQDHRLKPETEYVARFLHEGIAIAVSESFSFFEGDNTDELFVLSVKELRELTMLRKQLRGCQAKLSQVEKQLREERQERSHEREHNQLNEALVWELKQGIAAKNAEYMKSLSDMERKHRQDMEAKETALSCTRKMLDVCTQNFKTFKAEHEALEVEHKLQQEALENVQEKLYAQESTKDLLRTELKSLRESRAKFALRVVNVMTENDSLKEIIQKLSQKPAMSDIGTCTEDDDERLDNEVNNNVVVTASAAKELEDQVREMVARLSAAADEYTKLYRKYKKQEMLMARCHCAAMNDQRTAQFSASNPQITPARVTPAVPKEFATRKVSVSVPSIAELKEIEMSRFPTLVDLSCSLPGASNPTCQECPPTMVGADTSTTTTKTASFASSSHRDGARPKETTNFAVIFDSQHGSIAAPVCTKSRKVTAPTWRRTPRISPMSRSSRLVTQSSRHGWNVPCGFQPCGLLPYGVPPYGFGGPMTSSRRDQHLQDAAAQTDGTTTADSAAQVEATAPAMAGMPEEEAAVDLDSAYVAIEMPEANSESTQPASTEPATETCVLCTEEVYDLEQHLRAIHKQQPCPVCDCLFETTLPSTYLENHIEDHFVSPFSFE</sequence>
<feature type="compositionally biased region" description="Low complexity" evidence="2">
    <location>
        <begin position="581"/>
        <end position="595"/>
    </location>
</feature>
<feature type="coiled-coil region" evidence="1">
    <location>
        <begin position="344"/>
        <end position="375"/>
    </location>
</feature>
<dbReference type="EMBL" id="GFPF01002684">
    <property type="protein sequence ID" value="MAA13830.1"/>
    <property type="molecule type" value="Transcribed_RNA"/>
</dbReference>